<dbReference type="EMBL" id="JASCZI010000064">
    <property type="protein sequence ID" value="MED6108070.1"/>
    <property type="molecule type" value="Genomic_DNA"/>
</dbReference>
<name>A0ABU6Q894_9FABA</name>
<evidence type="ECO:0000256" key="1">
    <source>
        <dbReference type="SAM" id="MobiDB-lite"/>
    </source>
</evidence>
<feature type="region of interest" description="Disordered" evidence="1">
    <location>
        <begin position="82"/>
        <end position="108"/>
    </location>
</feature>
<feature type="compositionally biased region" description="Basic and acidic residues" evidence="1">
    <location>
        <begin position="258"/>
        <end position="269"/>
    </location>
</feature>
<evidence type="ECO:0000313" key="3">
    <source>
        <dbReference type="Proteomes" id="UP001341840"/>
    </source>
</evidence>
<dbReference type="Proteomes" id="UP001341840">
    <property type="component" value="Unassembled WGS sequence"/>
</dbReference>
<comment type="caution">
    <text evidence="2">The sequence shown here is derived from an EMBL/GenBank/DDBJ whole genome shotgun (WGS) entry which is preliminary data.</text>
</comment>
<reference evidence="2 3" key="1">
    <citation type="journal article" date="2023" name="Plants (Basel)">
        <title>Bridging the Gap: Combining Genomics and Transcriptomics Approaches to Understand Stylosanthes scabra, an Orphan Legume from the Brazilian Caatinga.</title>
        <authorList>
            <person name="Ferreira-Neto J.R.C."/>
            <person name="da Silva M.D."/>
            <person name="Binneck E."/>
            <person name="de Melo N.F."/>
            <person name="da Silva R.H."/>
            <person name="de Melo A.L.T.M."/>
            <person name="Pandolfi V."/>
            <person name="Bustamante F.O."/>
            <person name="Brasileiro-Vidal A.C."/>
            <person name="Benko-Iseppon A.M."/>
        </authorList>
    </citation>
    <scope>NUCLEOTIDE SEQUENCE [LARGE SCALE GENOMIC DNA]</scope>
    <source>
        <tissue evidence="2">Leaves</tissue>
    </source>
</reference>
<feature type="region of interest" description="Disordered" evidence="1">
    <location>
        <begin position="242"/>
        <end position="278"/>
    </location>
</feature>
<organism evidence="2 3">
    <name type="scientific">Stylosanthes scabra</name>
    <dbReference type="NCBI Taxonomy" id="79078"/>
    <lineage>
        <taxon>Eukaryota</taxon>
        <taxon>Viridiplantae</taxon>
        <taxon>Streptophyta</taxon>
        <taxon>Embryophyta</taxon>
        <taxon>Tracheophyta</taxon>
        <taxon>Spermatophyta</taxon>
        <taxon>Magnoliopsida</taxon>
        <taxon>eudicotyledons</taxon>
        <taxon>Gunneridae</taxon>
        <taxon>Pentapetalae</taxon>
        <taxon>rosids</taxon>
        <taxon>fabids</taxon>
        <taxon>Fabales</taxon>
        <taxon>Fabaceae</taxon>
        <taxon>Papilionoideae</taxon>
        <taxon>50 kb inversion clade</taxon>
        <taxon>dalbergioids sensu lato</taxon>
        <taxon>Dalbergieae</taxon>
        <taxon>Pterocarpus clade</taxon>
        <taxon>Stylosanthes</taxon>
    </lineage>
</organism>
<sequence>MVDGIVVPGSEGWVRGKPVSLYPPPVPADWCWHRPESAGQAPRHPPTRGLYQLCRLCGVCPPLSDMRSSQTCAYFSASVARPAHPHPRCRPTTVSPERWSSSQPSSSSQVACYPAHEARQGALDVDLTVSVWPQPRSHRVPNDGNDQRGQECMPALKGVRKPLVTLASVLRMQEVDVKGRERMILNPTKLRDHPINLVPLDGPKVYKWDDRAPEGSVFLLQNTASDLPPETLQSGRLLVGSGEIPIPPDNTTNTQCGRKWEGEGGETTRKSSSAADPTACHLDDIPIGCSTQTLV</sequence>
<accession>A0ABU6Q894</accession>
<evidence type="ECO:0000313" key="2">
    <source>
        <dbReference type="EMBL" id="MED6108070.1"/>
    </source>
</evidence>
<protein>
    <submittedName>
        <fullName evidence="2">Uncharacterized protein</fullName>
    </submittedName>
</protein>
<keyword evidence="3" id="KW-1185">Reference proteome</keyword>
<proteinExistence type="predicted"/>
<gene>
    <name evidence="2" type="ORF">PIB30_020168</name>
</gene>